<dbReference type="PANTHER" id="PTHR43031">
    <property type="entry name" value="FAD-DEPENDENT OXIDOREDUCTASE"/>
    <property type="match status" value="1"/>
</dbReference>
<dbReference type="CDD" id="cd00158">
    <property type="entry name" value="RHOD"/>
    <property type="match status" value="1"/>
</dbReference>
<dbReference type="InterPro" id="IPR036873">
    <property type="entry name" value="Rhodanese-like_dom_sf"/>
</dbReference>
<protein>
    <submittedName>
        <fullName evidence="3">Rhodanese-related sulfurtransferase</fullName>
    </submittedName>
</protein>
<dbReference type="InterPro" id="IPR050229">
    <property type="entry name" value="GlpE_sulfurtransferase"/>
</dbReference>
<feature type="domain" description="Rhodanese" evidence="2">
    <location>
        <begin position="36"/>
        <end position="123"/>
    </location>
</feature>
<name>A0A1G9ALF5_ACTMZ</name>
<dbReference type="PANTHER" id="PTHR43031:SF17">
    <property type="entry name" value="SULFURTRANSFERASE YTWF-RELATED"/>
    <property type="match status" value="1"/>
</dbReference>
<evidence type="ECO:0000313" key="4">
    <source>
        <dbReference type="Proteomes" id="UP000199213"/>
    </source>
</evidence>
<keyword evidence="3" id="KW-0808">Transferase</keyword>
<dbReference type="GO" id="GO:0016740">
    <property type="term" value="F:transferase activity"/>
    <property type="evidence" value="ECO:0007669"/>
    <property type="project" value="UniProtKB-KW"/>
</dbReference>
<evidence type="ECO:0000313" key="3">
    <source>
        <dbReference type="EMBL" id="SDK28172.1"/>
    </source>
</evidence>
<reference evidence="4" key="1">
    <citation type="submission" date="2016-10" db="EMBL/GenBank/DDBJ databases">
        <authorList>
            <person name="Varghese N."/>
            <person name="Submissions S."/>
        </authorList>
    </citation>
    <scope>NUCLEOTIDE SEQUENCE [LARGE SCALE GENOMIC DNA]</scope>
    <source>
        <strain evidence="4">DSM 45460</strain>
    </source>
</reference>
<dbReference type="EMBL" id="FNFM01000006">
    <property type="protein sequence ID" value="SDK28172.1"/>
    <property type="molecule type" value="Genomic_DNA"/>
</dbReference>
<dbReference type="Gene3D" id="3.40.250.10">
    <property type="entry name" value="Rhodanese-like domain"/>
    <property type="match status" value="1"/>
</dbReference>
<feature type="region of interest" description="Disordered" evidence="1">
    <location>
        <begin position="1"/>
        <end position="24"/>
    </location>
</feature>
<organism evidence="3 4">
    <name type="scientific">Actinopolyspora mzabensis</name>
    <dbReference type="NCBI Taxonomy" id="995066"/>
    <lineage>
        <taxon>Bacteria</taxon>
        <taxon>Bacillati</taxon>
        <taxon>Actinomycetota</taxon>
        <taxon>Actinomycetes</taxon>
        <taxon>Actinopolysporales</taxon>
        <taxon>Actinopolysporaceae</taxon>
        <taxon>Actinopolyspora</taxon>
    </lineage>
</organism>
<keyword evidence="4" id="KW-1185">Reference proteome</keyword>
<evidence type="ECO:0000256" key="1">
    <source>
        <dbReference type="SAM" id="MobiDB-lite"/>
    </source>
</evidence>
<proteinExistence type="predicted"/>
<dbReference type="SMART" id="SM00450">
    <property type="entry name" value="RHOD"/>
    <property type="match status" value="1"/>
</dbReference>
<dbReference type="Proteomes" id="UP000199213">
    <property type="component" value="Unassembled WGS sequence"/>
</dbReference>
<gene>
    <name evidence="3" type="ORF">SAMN04487820_106123</name>
</gene>
<evidence type="ECO:0000259" key="2">
    <source>
        <dbReference type="PROSITE" id="PS50206"/>
    </source>
</evidence>
<dbReference type="SUPFAM" id="SSF52821">
    <property type="entry name" value="Rhodanese/Cell cycle control phosphatase"/>
    <property type="match status" value="1"/>
</dbReference>
<dbReference type="Pfam" id="PF00581">
    <property type="entry name" value="Rhodanese"/>
    <property type="match status" value="1"/>
</dbReference>
<dbReference type="AlphaFoldDB" id="A0A1G9ALF5"/>
<dbReference type="InterPro" id="IPR001763">
    <property type="entry name" value="Rhodanese-like_dom"/>
</dbReference>
<dbReference type="PROSITE" id="PS50206">
    <property type="entry name" value="RHODANESE_3"/>
    <property type="match status" value="1"/>
</dbReference>
<sequence length="133" mass="14697">MPGRLSTRPEGWQYRGVTTPMHGRVPEVAPEELPTQLPEGALLDVRENDEWSAGHAPDAVHIPMNEIPQRLDEIPDAERLYVICRSGGRSSKVTAYLNASGWDAVNVQRGMNGWSALGRPLVAEEPNTEPYVL</sequence>
<accession>A0A1G9ALF5</accession>